<gene>
    <name evidence="1" type="ORF">EDS130_LOCUS16587</name>
    <name evidence="2" type="ORF">XAT740_LOCUS15111</name>
</gene>
<dbReference type="EMBL" id="CAJNOJ010000072">
    <property type="protein sequence ID" value="CAF1034493.1"/>
    <property type="molecule type" value="Genomic_DNA"/>
</dbReference>
<evidence type="ECO:0000313" key="2">
    <source>
        <dbReference type="EMBL" id="CAF1038097.1"/>
    </source>
</evidence>
<protein>
    <submittedName>
        <fullName evidence="2">Uncharacterized protein</fullName>
    </submittedName>
</protein>
<evidence type="ECO:0000313" key="3">
    <source>
        <dbReference type="Proteomes" id="UP000663828"/>
    </source>
</evidence>
<dbReference type="Proteomes" id="UP000663828">
    <property type="component" value="Unassembled WGS sequence"/>
</dbReference>
<accession>A0A814JNS8</accession>
<dbReference type="AlphaFoldDB" id="A0A814JNS8"/>
<dbReference type="Proteomes" id="UP000663852">
    <property type="component" value="Unassembled WGS sequence"/>
</dbReference>
<reference evidence="2" key="1">
    <citation type="submission" date="2021-02" db="EMBL/GenBank/DDBJ databases">
        <authorList>
            <person name="Nowell W R."/>
        </authorList>
    </citation>
    <scope>NUCLEOTIDE SEQUENCE</scope>
</reference>
<evidence type="ECO:0000313" key="1">
    <source>
        <dbReference type="EMBL" id="CAF1034493.1"/>
    </source>
</evidence>
<organism evidence="2 3">
    <name type="scientific">Adineta ricciae</name>
    <name type="common">Rotifer</name>
    <dbReference type="NCBI Taxonomy" id="249248"/>
    <lineage>
        <taxon>Eukaryota</taxon>
        <taxon>Metazoa</taxon>
        <taxon>Spiralia</taxon>
        <taxon>Gnathifera</taxon>
        <taxon>Rotifera</taxon>
        <taxon>Eurotatoria</taxon>
        <taxon>Bdelloidea</taxon>
        <taxon>Adinetida</taxon>
        <taxon>Adinetidae</taxon>
        <taxon>Adineta</taxon>
    </lineage>
</organism>
<keyword evidence="3" id="KW-1185">Reference proteome</keyword>
<dbReference type="EMBL" id="CAJNOR010000926">
    <property type="protein sequence ID" value="CAF1038097.1"/>
    <property type="molecule type" value="Genomic_DNA"/>
</dbReference>
<name>A0A814JNS8_ADIRI</name>
<sequence length="334" mass="39115">MDAFKRSQRKFRSLPRSIASAIRSISFDRSNDQKFFDTPSSQRRRNGISVDSYNELRKLILQVPLPTTVLQRTPTKEFLLNGIDLPLAASSYYILTLINQCSTLVLFNKDHEVCRIDLSHLLVLVYDMCWSSKVNLFLMAGYGLYSFNAQRRVFSTLEQFQLVRGEWIVSITCNTNSMYLLYSRCASRIECRSLFPPYQLEKQWPQKCFLRRKDFLARCIRVNEWNILALTIKQKNGEWRVDLFESTNCLRTIRGCLLGRSVPGMRNCLLIPYERSWLIINNCSLPQQIILIDEHGRIKAKTYVDKRHGFCNICFLGTEWIGMNVKDKLRLFMI</sequence>
<proteinExistence type="predicted"/>
<dbReference type="OrthoDB" id="9976630at2759"/>
<comment type="caution">
    <text evidence="2">The sequence shown here is derived from an EMBL/GenBank/DDBJ whole genome shotgun (WGS) entry which is preliminary data.</text>
</comment>